<dbReference type="InterPro" id="IPR036388">
    <property type="entry name" value="WH-like_DNA-bd_sf"/>
</dbReference>
<protein>
    <recommendedName>
        <fullName evidence="6">PadR family transcriptional regulator</fullName>
    </recommendedName>
</protein>
<dbReference type="Pfam" id="PF03551">
    <property type="entry name" value="PadR"/>
    <property type="match status" value="1"/>
</dbReference>
<dbReference type="Gene3D" id="1.10.10.10">
    <property type="entry name" value="Winged helix-like DNA-binding domain superfamily/Winged helix DNA-binding domain"/>
    <property type="match status" value="1"/>
</dbReference>
<dbReference type="Pfam" id="PF10400">
    <property type="entry name" value="Vir_act_alpha_C"/>
    <property type="match status" value="1"/>
</dbReference>
<dbReference type="OrthoDB" id="9783723at2"/>
<evidence type="ECO:0000259" key="2">
    <source>
        <dbReference type="Pfam" id="PF03551"/>
    </source>
</evidence>
<dbReference type="InterPro" id="IPR036390">
    <property type="entry name" value="WH_DNA-bd_sf"/>
</dbReference>
<evidence type="ECO:0000313" key="5">
    <source>
        <dbReference type="Proteomes" id="UP000215459"/>
    </source>
</evidence>
<dbReference type="PANTHER" id="PTHR43252">
    <property type="entry name" value="TRANSCRIPTIONAL REGULATOR YQJI"/>
    <property type="match status" value="1"/>
</dbReference>
<comment type="caution">
    <text evidence="4">The sequence shown here is derived from an EMBL/GenBank/DDBJ whole genome shotgun (WGS) entry which is preliminary data.</text>
</comment>
<dbReference type="SUPFAM" id="SSF46785">
    <property type="entry name" value="Winged helix' DNA-binding domain"/>
    <property type="match status" value="1"/>
</dbReference>
<gene>
    <name evidence="4" type="ORF">CHM34_12135</name>
</gene>
<proteinExistence type="predicted"/>
<dbReference type="InterPro" id="IPR005149">
    <property type="entry name" value="Tscrpt_reg_PadR_N"/>
</dbReference>
<evidence type="ECO:0000259" key="3">
    <source>
        <dbReference type="Pfam" id="PF10400"/>
    </source>
</evidence>
<dbReference type="InterPro" id="IPR018309">
    <property type="entry name" value="Tscrpt_reg_PadR_C"/>
</dbReference>
<dbReference type="RefSeq" id="WP_094264881.1">
    <property type="nucleotide sequence ID" value="NZ_NOWF01000007.1"/>
</dbReference>
<evidence type="ECO:0008006" key="6">
    <source>
        <dbReference type="Google" id="ProtNLM"/>
    </source>
</evidence>
<keyword evidence="1" id="KW-0175">Coiled coil</keyword>
<evidence type="ECO:0000256" key="1">
    <source>
        <dbReference type="SAM" id="Coils"/>
    </source>
</evidence>
<sequence length="185" mass="21760">MYIEIIILGQLLSGPKHGYEIKKNIQEALGETVKINNNMLYPALRRFLEMGAISKEVVESEGKPNRHVYLLTEAGEKIFSDIIRDFSSKLAGNQMEFLMRVALFDRLEPATQQEILQKRREVLEDRLEHYHHIGDTHPDKPFVKEIIRFQKDQVEHELEWIERLKQQVQNTGEKIREDTDRPPVE</sequence>
<organism evidence="4 5">
    <name type="scientific">Paludifilum halophilum</name>
    <dbReference type="NCBI Taxonomy" id="1642702"/>
    <lineage>
        <taxon>Bacteria</taxon>
        <taxon>Bacillati</taxon>
        <taxon>Bacillota</taxon>
        <taxon>Bacilli</taxon>
        <taxon>Bacillales</taxon>
        <taxon>Thermoactinomycetaceae</taxon>
        <taxon>Paludifilum</taxon>
    </lineage>
</organism>
<feature type="domain" description="Transcription regulator PadR N-terminal" evidence="2">
    <location>
        <begin position="7"/>
        <end position="78"/>
    </location>
</feature>
<keyword evidence="5" id="KW-1185">Reference proteome</keyword>
<dbReference type="PANTHER" id="PTHR43252:SF6">
    <property type="entry name" value="NEGATIVE TRANSCRIPTION REGULATOR PADR"/>
    <property type="match status" value="1"/>
</dbReference>
<name>A0A235B4A7_9BACL</name>
<reference evidence="4 5" key="1">
    <citation type="submission" date="2017-07" db="EMBL/GenBank/DDBJ databases">
        <title>The genome sequence of Paludifilum halophilum highlights mechanisms for microbial adaptation to high salt environemnts.</title>
        <authorList>
            <person name="Belbahri L."/>
        </authorList>
    </citation>
    <scope>NUCLEOTIDE SEQUENCE [LARGE SCALE GENOMIC DNA]</scope>
    <source>
        <strain evidence="4 5">DSM 102817</strain>
    </source>
</reference>
<dbReference type="EMBL" id="NOWF01000007">
    <property type="protein sequence ID" value="OYD07138.1"/>
    <property type="molecule type" value="Genomic_DNA"/>
</dbReference>
<feature type="coiled-coil region" evidence="1">
    <location>
        <begin position="151"/>
        <end position="181"/>
    </location>
</feature>
<feature type="domain" description="Transcription regulator PadR C-terminal" evidence="3">
    <location>
        <begin position="96"/>
        <end position="166"/>
    </location>
</feature>
<accession>A0A235B4A7</accession>
<dbReference type="AlphaFoldDB" id="A0A235B4A7"/>
<dbReference type="Proteomes" id="UP000215459">
    <property type="component" value="Unassembled WGS sequence"/>
</dbReference>
<evidence type="ECO:0000313" key="4">
    <source>
        <dbReference type="EMBL" id="OYD07138.1"/>
    </source>
</evidence>